<protein>
    <submittedName>
        <fullName evidence="4">Putative acetyltransferase</fullName>
    </submittedName>
</protein>
<dbReference type="EMBL" id="CP036349">
    <property type="protein sequence ID" value="QDV74611.1"/>
    <property type="molecule type" value="Genomic_DNA"/>
</dbReference>
<name>A0A518K9Z9_9BACT</name>
<dbReference type="PANTHER" id="PTHR43877:SF1">
    <property type="entry name" value="ACETYLTRANSFERASE"/>
    <property type="match status" value="1"/>
</dbReference>
<dbReference type="KEGG" id="bmei:Spa11_28170"/>
<dbReference type="Pfam" id="PF00583">
    <property type="entry name" value="Acetyltransf_1"/>
    <property type="match status" value="1"/>
</dbReference>
<gene>
    <name evidence="4" type="ORF">Spa11_28170</name>
</gene>
<dbReference type="Gene3D" id="3.40.630.30">
    <property type="match status" value="2"/>
</dbReference>
<dbReference type="InterPro" id="IPR050832">
    <property type="entry name" value="Bact_Acetyltransf"/>
</dbReference>
<dbReference type="GO" id="GO:0016747">
    <property type="term" value="F:acyltransferase activity, transferring groups other than amino-acyl groups"/>
    <property type="evidence" value="ECO:0007669"/>
    <property type="project" value="InterPro"/>
</dbReference>
<evidence type="ECO:0000313" key="4">
    <source>
        <dbReference type="EMBL" id="QDV74611.1"/>
    </source>
</evidence>
<evidence type="ECO:0000259" key="3">
    <source>
        <dbReference type="PROSITE" id="PS51186"/>
    </source>
</evidence>
<keyword evidence="2" id="KW-0012">Acyltransferase</keyword>
<dbReference type="AlphaFoldDB" id="A0A518K9Z9"/>
<sequence>MFEIRPFRNSDPPALAAIWQSQPLQRGLAQPINSAVLELCVFSKQMFDPEGLRVAARDGQPIGFIHAGFGPDERGEGPDTTLGTSHILMLQRGLEYDALADALIASSEEYQRSKGATVHYAGGIRPLDAFYLGLYGGSELPGILESDQRQLTHFLRNDYEEASRVVILQRDLARFRFGGPRETRQIKRDTSVEQTFMPPPRHWWEACVTGGQDRMRFALRDRGTGAEIAHVVFWDIEPLATSWGIPTVGMTDLWVDPIYRRRKAATHLLNEALKLVQRRGASMVEAQTMAENEGALALYKSVGFTAIDNGLVLRRRPRA</sequence>
<accession>A0A518K9Z9</accession>
<dbReference type="InterPro" id="IPR000182">
    <property type="entry name" value="GNAT_dom"/>
</dbReference>
<dbReference type="CDD" id="cd04301">
    <property type="entry name" value="NAT_SF"/>
    <property type="match status" value="1"/>
</dbReference>
<evidence type="ECO:0000256" key="2">
    <source>
        <dbReference type="ARBA" id="ARBA00023315"/>
    </source>
</evidence>
<dbReference type="SUPFAM" id="SSF55729">
    <property type="entry name" value="Acyl-CoA N-acyltransferases (Nat)"/>
    <property type="match status" value="2"/>
</dbReference>
<dbReference type="Proteomes" id="UP000316426">
    <property type="component" value="Chromosome"/>
</dbReference>
<dbReference type="PANTHER" id="PTHR43877">
    <property type="entry name" value="AMINOALKYLPHOSPHONATE N-ACETYLTRANSFERASE-RELATED-RELATED"/>
    <property type="match status" value="1"/>
</dbReference>
<organism evidence="4 5">
    <name type="scientific">Botrimarina mediterranea</name>
    <dbReference type="NCBI Taxonomy" id="2528022"/>
    <lineage>
        <taxon>Bacteria</taxon>
        <taxon>Pseudomonadati</taxon>
        <taxon>Planctomycetota</taxon>
        <taxon>Planctomycetia</taxon>
        <taxon>Pirellulales</taxon>
        <taxon>Lacipirellulaceae</taxon>
        <taxon>Botrimarina</taxon>
    </lineage>
</organism>
<keyword evidence="5" id="KW-1185">Reference proteome</keyword>
<dbReference type="RefSeq" id="WP_145113164.1">
    <property type="nucleotide sequence ID" value="NZ_CP036349.1"/>
</dbReference>
<reference evidence="4 5" key="1">
    <citation type="submission" date="2019-02" db="EMBL/GenBank/DDBJ databases">
        <title>Deep-cultivation of Planctomycetes and their phenomic and genomic characterization uncovers novel biology.</title>
        <authorList>
            <person name="Wiegand S."/>
            <person name="Jogler M."/>
            <person name="Boedeker C."/>
            <person name="Pinto D."/>
            <person name="Vollmers J."/>
            <person name="Rivas-Marin E."/>
            <person name="Kohn T."/>
            <person name="Peeters S.H."/>
            <person name="Heuer A."/>
            <person name="Rast P."/>
            <person name="Oberbeckmann S."/>
            <person name="Bunk B."/>
            <person name="Jeske O."/>
            <person name="Meyerdierks A."/>
            <person name="Storesund J.E."/>
            <person name="Kallscheuer N."/>
            <person name="Luecker S."/>
            <person name="Lage O.M."/>
            <person name="Pohl T."/>
            <person name="Merkel B.J."/>
            <person name="Hornburger P."/>
            <person name="Mueller R.-W."/>
            <person name="Bruemmer F."/>
            <person name="Labrenz M."/>
            <person name="Spormann A.M."/>
            <person name="Op den Camp H."/>
            <person name="Overmann J."/>
            <person name="Amann R."/>
            <person name="Jetten M.S.M."/>
            <person name="Mascher T."/>
            <person name="Medema M.H."/>
            <person name="Devos D.P."/>
            <person name="Kaster A.-K."/>
            <person name="Ovreas L."/>
            <person name="Rohde M."/>
            <person name="Galperin M.Y."/>
            <person name="Jogler C."/>
        </authorList>
    </citation>
    <scope>NUCLEOTIDE SEQUENCE [LARGE SCALE GENOMIC DNA]</scope>
    <source>
        <strain evidence="4 5">Spa11</strain>
    </source>
</reference>
<dbReference type="InterPro" id="IPR016181">
    <property type="entry name" value="Acyl_CoA_acyltransferase"/>
</dbReference>
<feature type="domain" description="N-acetyltransferase" evidence="3">
    <location>
        <begin position="181"/>
        <end position="319"/>
    </location>
</feature>
<proteinExistence type="predicted"/>
<dbReference type="PROSITE" id="PS51186">
    <property type="entry name" value="GNAT"/>
    <property type="match status" value="1"/>
</dbReference>
<evidence type="ECO:0000313" key="5">
    <source>
        <dbReference type="Proteomes" id="UP000316426"/>
    </source>
</evidence>
<keyword evidence="1 4" id="KW-0808">Transferase</keyword>
<evidence type="ECO:0000256" key="1">
    <source>
        <dbReference type="ARBA" id="ARBA00022679"/>
    </source>
</evidence>